<name>A0A803L795_CHEQI</name>
<feature type="compositionally biased region" description="Basic and acidic residues" evidence="1">
    <location>
        <begin position="58"/>
        <end position="89"/>
    </location>
</feature>
<dbReference type="InterPro" id="IPR036397">
    <property type="entry name" value="RNaseH_sf"/>
</dbReference>
<feature type="domain" description="RNase H type-1" evidence="3">
    <location>
        <begin position="587"/>
        <end position="636"/>
    </location>
</feature>
<organism evidence="4 5">
    <name type="scientific">Chenopodium quinoa</name>
    <name type="common">Quinoa</name>
    <dbReference type="NCBI Taxonomy" id="63459"/>
    <lineage>
        <taxon>Eukaryota</taxon>
        <taxon>Viridiplantae</taxon>
        <taxon>Streptophyta</taxon>
        <taxon>Embryophyta</taxon>
        <taxon>Tracheophyta</taxon>
        <taxon>Spermatophyta</taxon>
        <taxon>Magnoliopsida</taxon>
        <taxon>eudicotyledons</taxon>
        <taxon>Gunneridae</taxon>
        <taxon>Pentapetalae</taxon>
        <taxon>Caryophyllales</taxon>
        <taxon>Chenopodiaceae</taxon>
        <taxon>Chenopodioideae</taxon>
        <taxon>Atripliceae</taxon>
        <taxon>Chenopodium</taxon>
    </lineage>
</organism>
<evidence type="ECO:0008006" key="6">
    <source>
        <dbReference type="Google" id="ProtNLM"/>
    </source>
</evidence>
<dbReference type="Gramene" id="AUR62007734-RA">
    <property type="protein sequence ID" value="AUR62007734-RA:cds"/>
    <property type="gene ID" value="AUR62007734"/>
</dbReference>
<dbReference type="PANTHER" id="PTHR33223">
    <property type="entry name" value="CCHC-TYPE DOMAIN-CONTAINING PROTEIN"/>
    <property type="match status" value="1"/>
</dbReference>
<dbReference type="Gene3D" id="3.30.420.10">
    <property type="entry name" value="Ribonuclease H-like superfamily/Ribonuclease H"/>
    <property type="match status" value="1"/>
</dbReference>
<dbReference type="PANTHER" id="PTHR33223:SF10">
    <property type="entry name" value="AMINOTRANSFERASE-LIKE PLANT MOBILE DOMAIN-CONTAINING PROTEIN"/>
    <property type="match status" value="1"/>
</dbReference>
<dbReference type="GO" id="GO:0003676">
    <property type="term" value="F:nucleic acid binding"/>
    <property type="evidence" value="ECO:0007669"/>
    <property type="project" value="InterPro"/>
</dbReference>
<dbReference type="AlphaFoldDB" id="A0A803L795"/>
<evidence type="ECO:0000313" key="4">
    <source>
        <dbReference type="EnsemblPlants" id="AUR62007734-RA:cds"/>
    </source>
</evidence>
<protein>
    <recommendedName>
        <fullName evidence="6">Retrotransposon gag domain-containing protein</fullName>
    </recommendedName>
</protein>
<dbReference type="Proteomes" id="UP000596660">
    <property type="component" value="Unplaced"/>
</dbReference>
<evidence type="ECO:0000313" key="5">
    <source>
        <dbReference type="Proteomes" id="UP000596660"/>
    </source>
</evidence>
<keyword evidence="5" id="KW-1185">Reference proteome</keyword>
<dbReference type="GO" id="GO:0004523">
    <property type="term" value="F:RNA-DNA hybrid ribonuclease activity"/>
    <property type="evidence" value="ECO:0007669"/>
    <property type="project" value="InterPro"/>
</dbReference>
<evidence type="ECO:0000256" key="1">
    <source>
        <dbReference type="SAM" id="MobiDB-lite"/>
    </source>
</evidence>
<reference evidence="4" key="1">
    <citation type="journal article" date="2017" name="Nature">
        <title>The genome of Chenopodium quinoa.</title>
        <authorList>
            <person name="Jarvis D.E."/>
            <person name="Ho Y.S."/>
            <person name="Lightfoot D.J."/>
            <person name="Schmoeckel S.M."/>
            <person name="Li B."/>
            <person name="Borm T.J.A."/>
            <person name="Ohyanagi H."/>
            <person name="Mineta K."/>
            <person name="Michell C.T."/>
            <person name="Saber N."/>
            <person name="Kharbatia N.M."/>
            <person name="Rupper R.R."/>
            <person name="Sharp A.R."/>
            <person name="Dally N."/>
            <person name="Boughton B.A."/>
            <person name="Woo Y.H."/>
            <person name="Gao G."/>
            <person name="Schijlen E.G.W.M."/>
            <person name="Guo X."/>
            <person name="Momin A.A."/>
            <person name="Negrao S."/>
            <person name="Al-Babili S."/>
            <person name="Gehring C."/>
            <person name="Roessner U."/>
            <person name="Jung C."/>
            <person name="Murphy K."/>
            <person name="Arold S.T."/>
            <person name="Gojobori T."/>
            <person name="van der Linden C.G."/>
            <person name="van Loo E.N."/>
            <person name="Jellen E.N."/>
            <person name="Maughan P.J."/>
            <person name="Tester M."/>
        </authorList>
    </citation>
    <scope>NUCLEOTIDE SEQUENCE [LARGE SCALE GENOMIC DNA]</scope>
    <source>
        <strain evidence="4">cv. PI 614886</strain>
    </source>
</reference>
<feature type="domain" description="Retrotransposon gag" evidence="2">
    <location>
        <begin position="172"/>
        <end position="249"/>
    </location>
</feature>
<dbReference type="EnsemblPlants" id="AUR62007734-RA">
    <property type="protein sequence ID" value="AUR62007734-RA:cds"/>
    <property type="gene ID" value="AUR62007734"/>
</dbReference>
<dbReference type="Pfam" id="PF13456">
    <property type="entry name" value="RVT_3"/>
    <property type="match status" value="1"/>
</dbReference>
<dbReference type="InterPro" id="IPR002156">
    <property type="entry name" value="RNaseH_domain"/>
</dbReference>
<sequence>MSPRILKCAEVRKLCSICNYEFELQKFAGEVAALFSGEENKTKPRVLASRRKSGQPSRPRDAREIINDRRLREGTLDAHDIINSRRENSKEEDDPPQRGRTRVHSHHVLTRYRDSLANSATSSQEIMNTPIPPKVKILTLEPYDGKTDPTDHLNAYKAQMGVETECEASWCRFFPTTLKVIAQTWFNNLAPGSIKTFEKLSTLFKKHITAGSRLTKTSVHLMTVKQGENESLEDYIKRFNIESQLIPDLRDNVAFTALLFRLRSNKLKFELVHDKVTSFSKAMEGAESIIEATDVCKTPSAKDKGKRKHDDNYQENKNRKPRRVESNDEGLRYNADRRDIYTDIKTKAILPKLNPMNTPIEQRNKKLWCEYHREGGHTTRNCRELKRALDKLADEGKLNRYLKDPPRDKQKSKSSRVAQEVHSSTNTNISINVIAGGYASGGLSNRARKSHLGSLEEPIYDIGTPTSTPKDHLMVFRDDAAKKIQRPHDDPLVIHMKMVSANVKKILVDSGSSADIITWKCLEQILRQPEASVNQEDKGSKRKAMEVNESPPPVMSIYMAENPKQYGRPKPTEEDEIIPLGGDPARIMTKEFEVKEENMKAYFEKSEKLAKTFESFEIKHIPRSKNQQANAIARMASSTEGTTPRTIMWEVLDKPSTHEPIIMENDRGDTWMDQIILCLKGELPTHTPGYQTIKKRAE</sequence>
<feature type="compositionally biased region" description="Basic and acidic residues" evidence="1">
    <location>
        <begin position="300"/>
        <end position="331"/>
    </location>
</feature>
<feature type="region of interest" description="Disordered" evidence="1">
    <location>
        <begin position="41"/>
        <end position="103"/>
    </location>
</feature>
<accession>A0A803L795</accession>
<feature type="region of interest" description="Disordered" evidence="1">
    <location>
        <begin position="397"/>
        <end position="423"/>
    </location>
</feature>
<proteinExistence type="predicted"/>
<feature type="region of interest" description="Disordered" evidence="1">
    <location>
        <begin position="298"/>
        <end position="331"/>
    </location>
</feature>
<feature type="compositionally biased region" description="Basic and acidic residues" evidence="1">
    <location>
        <begin position="397"/>
        <end position="411"/>
    </location>
</feature>
<dbReference type="Pfam" id="PF03732">
    <property type="entry name" value="Retrotrans_gag"/>
    <property type="match status" value="1"/>
</dbReference>
<reference evidence="4" key="2">
    <citation type="submission" date="2021-03" db="UniProtKB">
        <authorList>
            <consortium name="EnsemblPlants"/>
        </authorList>
    </citation>
    <scope>IDENTIFICATION</scope>
</reference>
<dbReference type="OMA" id="CEYHREG"/>
<evidence type="ECO:0000259" key="3">
    <source>
        <dbReference type="Pfam" id="PF13456"/>
    </source>
</evidence>
<evidence type="ECO:0000259" key="2">
    <source>
        <dbReference type="Pfam" id="PF03732"/>
    </source>
</evidence>
<dbReference type="InterPro" id="IPR005162">
    <property type="entry name" value="Retrotrans_gag_dom"/>
</dbReference>